<evidence type="ECO:0000259" key="7">
    <source>
        <dbReference type="Pfam" id="PF00931"/>
    </source>
</evidence>
<keyword evidence="2" id="KW-0433">Leucine-rich repeat</keyword>
<evidence type="ECO:0000313" key="12">
    <source>
        <dbReference type="EnsemblPlants" id="KQJ93574"/>
    </source>
</evidence>
<dbReference type="GO" id="GO:0043531">
    <property type="term" value="F:ADP binding"/>
    <property type="evidence" value="ECO:0007669"/>
    <property type="project" value="InterPro"/>
</dbReference>
<dbReference type="OMA" id="KEYPREW"/>
<keyword evidence="3" id="KW-0677">Repeat</keyword>
<dbReference type="SUPFAM" id="SSF52047">
    <property type="entry name" value="RNI-like"/>
    <property type="match status" value="1"/>
</dbReference>
<dbReference type="OrthoDB" id="1517790at2759"/>
<dbReference type="Pfam" id="PF18052">
    <property type="entry name" value="Rx_N"/>
    <property type="match status" value="1"/>
</dbReference>
<dbReference type="InterPro" id="IPR002182">
    <property type="entry name" value="NB-ARC"/>
</dbReference>
<dbReference type="AlphaFoldDB" id="I1HXS4"/>
<keyword evidence="13" id="KW-1185">Reference proteome</keyword>
<proteinExistence type="inferred from homology"/>
<dbReference type="InterPro" id="IPR038005">
    <property type="entry name" value="RX-like_CC"/>
</dbReference>
<dbReference type="EMBL" id="CM000882">
    <property type="protein sequence ID" value="KQJ93574.1"/>
    <property type="molecule type" value="Genomic_DNA"/>
</dbReference>
<dbReference type="SUPFAM" id="SSF52540">
    <property type="entry name" value="P-loop containing nucleoside triphosphate hydrolases"/>
    <property type="match status" value="1"/>
</dbReference>
<reference evidence="12" key="3">
    <citation type="submission" date="2018-08" db="UniProtKB">
        <authorList>
            <consortium name="EnsemblPlants"/>
        </authorList>
    </citation>
    <scope>IDENTIFICATION</scope>
    <source>
        <strain evidence="12">cv. Bd21</strain>
    </source>
</reference>
<name>I1HXS4_BRADI</name>
<dbReference type="Gene3D" id="3.40.50.300">
    <property type="entry name" value="P-loop containing nucleotide triphosphate hydrolases"/>
    <property type="match status" value="1"/>
</dbReference>
<sequence length="921" mass="104493">MAEAVMGPLVGRLQELAMSEARAMVAVNDDVRSLRDKLMWMQAFLREAEPRRRAKNDELIRVCLQQTRDAVFDAEDAVDHYFLQVDLSRYPNWSHAILKFVSGFTTQVRVRHHLSRRIKSINTRLEGIVENKGKYKIDDTTDDNSITTWRPSTAISAITENMSDFVLPLVGRETKIEELGDALFDKQSVVPVVICVTGKSGIGKTKLVKEIYKKPLTKRNFDVQVWVTCAPNLSATNIKKLILQRMTKDTVRSPTEQLQRKLGNKKYLVVIDGETSNTEWKKILLDLPKDKTESRVVKITHATKQETTVSGFKQHIIELNPIGIKDVTNMFMNTLLMDEKVGKKSRGQVEEALTRDGDGSYINANRIFKVTEGLPLAVVLLSGLLRTKEYPREWKKVFDHLEGKSNEWKPLDIILSMCLDDLPHDLKSCFLYFAGFPASTLVKARSLVCMWMAEGLLRPKEGKTMEKVGKKYLHELLCRGLMNFPPLENATPGNERVTVQTKVHEFLLIEAQEANFMEIHDGDDVPTLSNARRLTLQNHKDKYAALTDPLPKLRSIMSNFEKDDSQGSVAETKEEEEIAGANACSPIPLCLRPHKDRVNSKDHMRKLLQGSQFLRVICLCGLEVGSKLPSEIGSLVHLQYLGITYCFLNEIPSSVGNLTRLQTLDVQGTSVTKLPQELWRIPTLRHVFGFIVLPRRVGDLEQLQTLEAVKPDDAGVTASDSCWDAKTFANMKRLHSLYIWDISNKNVKCLEAVYGLKYLVLLSIQGKVISLDLFTRSKLSRLQEMVLKGKIVAPTTPLTASNRFFFPTLTKLSLNKTKVSKDFIDRLSEDLPLLATLALFRDSYSESCLVFTNGFHSLKELTLDVYLEEIVIKEEACPDLMKLEVVVHYLNLCIDIPNKPSLKDTIQDMMKQRTIEVNRDW</sequence>
<evidence type="ECO:0000256" key="2">
    <source>
        <dbReference type="ARBA" id="ARBA00022614"/>
    </source>
</evidence>
<dbReference type="eggNOG" id="KOG4658">
    <property type="taxonomic scope" value="Eukaryota"/>
</dbReference>
<evidence type="ECO:0000256" key="1">
    <source>
        <dbReference type="ARBA" id="ARBA00008894"/>
    </source>
</evidence>
<evidence type="ECO:0000313" key="11">
    <source>
        <dbReference type="EMBL" id="KQJ93574.1"/>
    </source>
</evidence>
<evidence type="ECO:0000256" key="6">
    <source>
        <dbReference type="ARBA" id="ARBA00023054"/>
    </source>
</evidence>
<dbReference type="RefSeq" id="XP_003570992.1">
    <property type="nucleotide sequence ID" value="XM_003570944.4"/>
</dbReference>
<evidence type="ECO:0000259" key="10">
    <source>
        <dbReference type="Pfam" id="PF23598"/>
    </source>
</evidence>
<evidence type="ECO:0000313" key="13">
    <source>
        <dbReference type="Proteomes" id="UP000008810"/>
    </source>
</evidence>
<dbReference type="Gene3D" id="1.20.5.4130">
    <property type="match status" value="1"/>
</dbReference>
<dbReference type="EnsemblPlants" id="KQJ93574">
    <property type="protein sequence ID" value="KQJ93574"/>
    <property type="gene ID" value="BRADI_3g05480v3"/>
</dbReference>
<dbReference type="InterPro" id="IPR044974">
    <property type="entry name" value="Disease_R_plants"/>
</dbReference>
<dbReference type="InterPro" id="IPR055414">
    <property type="entry name" value="LRR_R13L4/SHOC2-like"/>
</dbReference>
<dbReference type="GeneID" id="100825210"/>
<dbReference type="Proteomes" id="UP000008810">
    <property type="component" value="Chromosome 3"/>
</dbReference>
<gene>
    <name evidence="12" type="primary">LOC100825210</name>
    <name evidence="11" type="ORF">BRADI_3g05480v3</name>
</gene>
<evidence type="ECO:0000259" key="8">
    <source>
        <dbReference type="Pfam" id="PF18052"/>
    </source>
</evidence>
<feature type="domain" description="Disease resistance R13L4/SHOC-2-like LRR" evidence="10">
    <location>
        <begin position="606"/>
        <end position="889"/>
    </location>
</feature>
<dbReference type="InterPro" id="IPR032675">
    <property type="entry name" value="LRR_dom_sf"/>
</dbReference>
<evidence type="ECO:0000259" key="9">
    <source>
        <dbReference type="Pfam" id="PF23559"/>
    </source>
</evidence>
<dbReference type="InterPro" id="IPR027417">
    <property type="entry name" value="P-loop_NTPase"/>
</dbReference>
<accession>I1HXS4</accession>
<dbReference type="FunCoup" id="I1HXS4">
    <property type="interactions" value="2"/>
</dbReference>
<feature type="domain" description="Disease resistance protein winged helix" evidence="9">
    <location>
        <begin position="436"/>
        <end position="505"/>
    </location>
</feature>
<dbReference type="PRINTS" id="PR00364">
    <property type="entry name" value="DISEASERSIST"/>
</dbReference>
<dbReference type="Gene3D" id="1.10.8.430">
    <property type="entry name" value="Helical domain of apoptotic protease-activating factors"/>
    <property type="match status" value="1"/>
</dbReference>
<comment type="similarity">
    <text evidence="1">Belongs to the disease resistance NB-LRR family.</text>
</comment>
<dbReference type="Gene3D" id="1.10.10.10">
    <property type="entry name" value="Winged helix-like DNA-binding domain superfamily/Winged helix DNA-binding domain"/>
    <property type="match status" value="1"/>
</dbReference>
<evidence type="ECO:0000256" key="4">
    <source>
        <dbReference type="ARBA" id="ARBA00022741"/>
    </source>
</evidence>
<dbReference type="HOGENOM" id="CLU_000837_25_4_1"/>
<keyword evidence="5" id="KW-0611">Plant defense</keyword>
<dbReference type="InterPro" id="IPR058922">
    <property type="entry name" value="WHD_DRP"/>
</dbReference>
<dbReference type="Pfam" id="PF23598">
    <property type="entry name" value="LRR_14"/>
    <property type="match status" value="1"/>
</dbReference>
<dbReference type="CDD" id="cd14798">
    <property type="entry name" value="RX-CC_like"/>
    <property type="match status" value="1"/>
</dbReference>
<dbReference type="Gene3D" id="3.80.10.10">
    <property type="entry name" value="Ribonuclease Inhibitor"/>
    <property type="match status" value="1"/>
</dbReference>
<feature type="domain" description="Disease resistance N-terminal" evidence="8">
    <location>
        <begin position="5"/>
        <end position="89"/>
    </location>
</feature>
<dbReference type="Pfam" id="PF00931">
    <property type="entry name" value="NB-ARC"/>
    <property type="match status" value="1"/>
</dbReference>
<organism evidence="11">
    <name type="scientific">Brachypodium distachyon</name>
    <name type="common">Purple false brome</name>
    <name type="synonym">Trachynia distachya</name>
    <dbReference type="NCBI Taxonomy" id="15368"/>
    <lineage>
        <taxon>Eukaryota</taxon>
        <taxon>Viridiplantae</taxon>
        <taxon>Streptophyta</taxon>
        <taxon>Embryophyta</taxon>
        <taxon>Tracheophyta</taxon>
        <taxon>Spermatophyta</taxon>
        <taxon>Magnoliopsida</taxon>
        <taxon>Liliopsida</taxon>
        <taxon>Poales</taxon>
        <taxon>Poaceae</taxon>
        <taxon>BOP clade</taxon>
        <taxon>Pooideae</taxon>
        <taxon>Stipodae</taxon>
        <taxon>Brachypodieae</taxon>
        <taxon>Brachypodium</taxon>
    </lineage>
</organism>
<evidence type="ECO:0000256" key="5">
    <source>
        <dbReference type="ARBA" id="ARBA00022821"/>
    </source>
</evidence>
<dbReference type="PANTHER" id="PTHR23155:SF1052">
    <property type="entry name" value="DISEASE RESISTANCE PROTEIN RPM1"/>
    <property type="match status" value="1"/>
</dbReference>
<protein>
    <recommendedName>
        <fullName evidence="14">NB-ARC domain-containing protein</fullName>
    </recommendedName>
</protein>
<dbReference type="KEGG" id="bdi:100825210"/>
<reference evidence="11 12" key="1">
    <citation type="journal article" date="2010" name="Nature">
        <title>Genome sequencing and analysis of the model grass Brachypodium distachyon.</title>
        <authorList>
            <consortium name="International Brachypodium Initiative"/>
        </authorList>
    </citation>
    <scope>NUCLEOTIDE SEQUENCE [LARGE SCALE GENOMIC DNA]</scope>
    <source>
        <strain evidence="11 12">Bd21</strain>
    </source>
</reference>
<feature type="domain" description="NB-ARC" evidence="7">
    <location>
        <begin position="173"/>
        <end position="301"/>
    </location>
</feature>
<dbReference type="GO" id="GO:0098542">
    <property type="term" value="P:defense response to other organism"/>
    <property type="evidence" value="ECO:0000318"/>
    <property type="project" value="GO_Central"/>
</dbReference>
<reference evidence="11" key="2">
    <citation type="submission" date="2017-06" db="EMBL/GenBank/DDBJ databases">
        <title>WGS assembly of Brachypodium distachyon.</title>
        <authorList>
            <consortium name="The International Brachypodium Initiative"/>
            <person name="Lucas S."/>
            <person name="Harmon-Smith M."/>
            <person name="Lail K."/>
            <person name="Tice H."/>
            <person name="Grimwood J."/>
            <person name="Bruce D."/>
            <person name="Barry K."/>
            <person name="Shu S."/>
            <person name="Lindquist E."/>
            <person name="Wang M."/>
            <person name="Pitluck S."/>
            <person name="Vogel J.P."/>
            <person name="Garvin D.F."/>
            <person name="Mockler T.C."/>
            <person name="Schmutz J."/>
            <person name="Rokhsar D."/>
            <person name="Bevan M.W."/>
        </authorList>
    </citation>
    <scope>NUCLEOTIDE SEQUENCE</scope>
    <source>
        <strain evidence="11">Bd21</strain>
    </source>
</reference>
<evidence type="ECO:0000256" key="3">
    <source>
        <dbReference type="ARBA" id="ARBA00022737"/>
    </source>
</evidence>
<dbReference type="Pfam" id="PF23559">
    <property type="entry name" value="WHD_DRP"/>
    <property type="match status" value="1"/>
</dbReference>
<keyword evidence="6" id="KW-0175">Coiled coil</keyword>
<dbReference type="InterPro" id="IPR041118">
    <property type="entry name" value="Rx_N"/>
</dbReference>
<dbReference type="InterPro" id="IPR036388">
    <property type="entry name" value="WH-like_DNA-bd_sf"/>
</dbReference>
<dbReference type="InterPro" id="IPR042197">
    <property type="entry name" value="Apaf_helical"/>
</dbReference>
<evidence type="ECO:0008006" key="14">
    <source>
        <dbReference type="Google" id="ProtNLM"/>
    </source>
</evidence>
<keyword evidence="4" id="KW-0547">Nucleotide-binding</keyword>
<dbReference type="PANTHER" id="PTHR23155">
    <property type="entry name" value="DISEASE RESISTANCE PROTEIN RP"/>
    <property type="match status" value="1"/>
</dbReference>
<dbReference type="Gramene" id="KQJ93574">
    <property type="protein sequence ID" value="KQJ93574"/>
    <property type="gene ID" value="BRADI_3g05480v3"/>
</dbReference>